<reference evidence="2 3" key="1">
    <citation type="submission" date="2016-04" db="EMBL/GenBank/DDBJ databases">
        <title>Genome sequence of Methanobrevibacter filiformis DSM 11501.</title>
        <authorList>
            <person name="Poehlein A."/>
            <person name="Seedorf H."/>
            <person name="Daniel R."/>
        </authorList>
    </citation>
    <scope>NUCLEOTIDE SEQUENCE [LARGE SCALE GENOMIC DNA]</scope>
    <source>
        <strain evidence="2 3">DSM 11501</strain>
    </source>
</reference>
<comment type="caution">
    <text evidence="2">The sequence shown here is derived from an EMBL/GenBank/DDBJ whole genome shotgun (WGS) entry which is preliminary data.</text>
</comment>
<name>A0A166C0G8_9EURY</name>
<evidence type="ECO:0008006" key="4">
    <source>
        <dbReference type="Google" id="ProtNLM"/>
    </source>
</evidence>
<accession>A0A166C0G8</accession>
<sequence>MIYLGPLIIGPILFGFIIGFVLGIAMKNNPKSEINFNVSSFVVILIVAIVIAWQLGSYPYYTDLPIATGFISGVIGIIIGKLIFGR</sequence>
<keyword evidence="1" id="KW-0812">Transmembrane</keyword>
<proteinExistence type="predicted"/>
<dbReference type="RefSeq" id="WP_066972026.1">
    <property type="nucleotide sequence ID" value="NZ_LWMT01000191.1"/>
</dbReference>
<feature type="transmembrane region" description="Helical" evidence="1">
    <location>
        <begin position="6"/>
        <end position="26"/>
    </location>
</feature>
<dbReference type="EMBL" id="LWMT01000191">
    <property type="protein sequence ID" value="KZX14002.1"/>
    <property type="molecule type" value="Genomic_DNA"/>
</dbReference>
<keyword evidence="1" id="KW-1133">Transmembrane helix</keyword>
<evidence type="ECO:0000313" key="2">
    <source>
        <dbReference type="EMBL" id="KZX14002.1"/>
    </source>
</evidence>
<keyword evidence="1" id="KW-0472">Membrane</keyword>
<feature type="transmembrane region" description="Helical" evidence="1">
    <location>
        <begin position="38"/>
        <end position="58"/>
    </location>
</feature>
<dbReference type="AlphaFoldDB" id="A0A166C0G8"/>
<evidence type="ECO:0000313" key="3">
    <source>
        <dbReference type="Proteomes" id="UP000077066"/>
    </source>
</evidence>
<dbReference type="PATRIC" id="fig|55758.3.peg.1104"/>
<protein>
    <recommendedName>
        <fullName evidence="4">Energy-converting hydrogenase B subunit J</fullName>
    </recommendedName>
</protein>
<dbReference type="Proteomes" id="UP000077066">
    <property type="component" value="Unassembled WGS sequence"/>
</dbReference>
<keyword evidence="3" id="KW-1185">Reference proteome</keyword>
<evidence type="ECO:0000256" key="1">
    <source>
        <dbReference type="SAM" id="Phobius"/>
    </source>
</evidence>
<organism evidence="2 3">
    <name type="scientific">Methanobrevibacter filiformis</name>
    <dbReference type="NCBI Taxonomy" id="55758"/>
    <lineage>
        <taxon>Archaea</taxon>
        <taxon>Methanobacteriati</taxon>
        <taxon>Methanobacteriota</taxon>
        <taxon>Methanomada group</taxon>
        <taxon>Methanobacteria</taxon>
        <taxon>Methanobacteriales</taxon>
        <taxon>Methanobacteriaceae</taxon>
        <taxon>Methanobrevibacter</taxon>
    </lineage>
</organism>
<gene>
    <name evidence="2" type="ORF">MBFIL_09670</name>
</gene>
<dbReference type="STRING" id="55758.MBFIL_09670"/>
<feature type="transmembrane region" description="Helical" evidence="1">
    <location>
        <begin position="64"/>
        <end position="84"/>
    </location>
</feature>